<dbReference type="PANTHER" id="PTHR30535">
    <property type="entry name" value="VITAMIN B12-BINDING PROTEIN"/>
    <property type="match status" value="1"/>
</dbReference>
<dbReference type="Proteomes" id="UP000303581">
    <property type="component" value="Unassembled WGS sequence"/>
</dbReference>
<accession>A0A2S7ZLJ2</accession>
<keyword evidence="7" id="KW-1185">Reference proteome</keyword>
<dbReference type="EMBL" id="PPDF01000014">
    <property type="protein sequence ID" value="PQL24064.1"/>
    <property type="molecule type" value="Genomic_DNA"/>
</dbReference>
<dbReference type="PANTHER" id="PTHR30535:SF7">
    <property type="entry name" value="IRON(III) DICITRATE-BINDING PROTEIN"/>
    <property type="match status" value="1"/>
</dbReference>
<dbReference type="STRING" id="1110546.GCA_001078375_00366"/>
<evidence type="ECO:0000313" key="7">
    <source>
        <dbReference type="Proteomes" id="UP000303581"/>
    </source>
</evidence>
<protein>
    <submittedName>
        <fullName evidence="4 5">ABC transporter substrate-binding protein</fullName>
    </submittedName>
</protein>
<feature type="domain" description="Fe/B12 periplasmic-binding" evidence="3">
    <location>
        <begin position="61"/>
        <end position="333"/>
    </location>
</feature>
<comment type="similarity">
    <text evidence="1">Belongs to the bacterial solute-binding protein 8 family.</text>
</comment>
<evidence type="ECO:0000259" key="3">
    <source>
        <dbReference type="PROSITE" id="PS50983"/>
    </source>
</evidence>
<dbReference type="PROSITE" id="PS50983">
    <property type="entry name" value="FE_B12_PBP"/>
    <property type="match status" value="1"/>
</dbReference>
<sequence>MLNKVKRFTLLGLLVAGTTLAFTGCGTTSQQNTQTAQAIASWSETFDGATTNFSVSAPPTHAVSMSQATTEMMLQLGLADKMAGTAFKEEEIYEPLQGEYDKVKVLAEKWPSYEVFMSVKPDFATGWPDSFSKRAIPADKMIANKVNIWLPESMLSTKADLETNFKDMIMLGKIFGVESKANEWVKAQRDTLTKVQNQLKDVPRKRVFIYDSEDGQPFTAFEGYTTNILRLIGADNVMSGLGVDKTWAKGSWETVIAQNPDYIIIADYGNSIRNDDDFQEKIAKLKANPQLQDITAIKENHFIRVKLSEITPGVRTVDALKRLAQEIHGITVQ</sequence>
<evidence type="ECO:0000256" key="2">
    <source>
        <dbReference type="SAM" id="SignalP"/>
    </source>
</evidence>
<evidence type="ECO:0000313" key="4">
    <source>
        <dbReference type="EMBL" id="GCL69831.1"/>
    </source>
</evidence>
<proteinExistence type="inferred from homology"/>
<evidence type="ECO:0000313" key="5">
    <source>
        <dbReference type="EMBL" id="PQL24064.1"/>
    </source>
</evidence>
<evidence type="ECO:0000313" key="6">
    <source>
        <dbReference type="Proteomes" id="UP000238877"/>
    </source>
</evidence>
<feature type="chain" id="PRO_5044580338" evidence="2">
    <location>
        <begin position="22"/>
        <end position="333"/>
    </location>
</feature>
<dbReference type="Gene3D" id="3.40.50.1980">
    <property type="entry name" value="Nitrogenase molybdenum iron protein domain"/>
    <property type="match status" value="2"/>
</dbReference>
<keyword evidence="2" id="KW-0732">Signal</keyword>
<dbReference type="PROSITE" id="PS51257">
    <property type="entry name" value="PROKAR_LIPOPROTEIN"/>
    <property type="match status" value="1"/>
</dbReference>
<evidence type="ECO:0000256" key="1">
    <source>
        <dbReference type="ARBA" id="ARBA00008814"/>
    </source>
</evidence>
<dbReference type="Pfam" id="PF01497">
    <property type="entry name" value="Peripla_BP_2"/>
    <property type="match status" value="1"/>
</dbReference>
<reference evidence="4 7" key="2">
    <citation type="submission" date="2019-03" db="EMBL/GenBank/DDBJ databases">
        <title>Draft genome sequences of two Veillonella tobetsuensis clinical isolates from intraoperative bronchial fluids of elderly patients with pulmonary carcinoma.</title>
        <authorList>
            <person name="Akiyama T."/>
        </authorList>
    </citation>
    <scope>NUCLEOTIDE SEQUENCE [LARGE SCALE GENOMIC DNA]</scope>
    <source>
        <strain evidence="4 7">PAGU 1579</strain>
    </source>
</reference>
<feature type="signal peptide" evidence="2">
    <location>
        <begin position="1"/>
        <end position="21"/>
    </location>
</feature>
<comment type="caution">
    <text evidence="5">The sequence shown here is derived from an EMBL/GenBank/DDBJ whole genome shotgun (WGS) entry which is preliminary data.</text>
</comment>
<dbReference type="InterPro" id="IPR050902">
    <property type="entry name" value="ABC_Transporter_SBP"/>
</dbReference>
<name>A0A2S7ZLJ2_9FIRM</name>
<organism evidence="5 6">
    <name type="scientific">Veillonella tobetsuensis</name>
    <dbReference type="NCBI Taxonomy" id="1110546"/>
    <lineage>
        <taxon>Bacteria</taxon>
        <taxon>Bacillati</taxon>
        <taxon>Bacillota</taxon>
        <taxon>Negativicutes</taxon>
        <taxon>Veillonellales</taxon>
        <taxon>Veillonellaceae</taxon>
        <taxon>Veillonella</taxon>
    </lineage>
</organism>
<dbReference type="AlphaFoldDB" id="A0A2S7ZLJ2"/>
<dbReference type="Proteomes" id="UP000238877">
    <property type="component" value="Unassembled WGS sequence"/>
</dbReference>
<dbReference type="SUPFAM" id="SSF53807">
    <property type="entry name" value="Helical backbone' metal receptor"/>
    <property type="match status" value="1"/>
</dbReference>
<dbReference type="InterPro" id="IPR002491">
    <property type="entry name" value="ABC_transptr_periplasmic_BD"/>
</dbReference>
<dbReference type="EMBL" id="BJCR01000063">
    <property type="protein sequence ID" value="GCL69831.1"/>
    <property type="molecule type" value="Genomic_DNA"/>
</dbReference>
<gene>
    <name evidence="4" type="ORF">PAGU1579_16000</name>
    <name evidence="5" type="ORF">VTHSUH11_09155</name>
</gene>
<reference evidence="5 6" key="1">
    <citation type="submission" date="2018-01" db="EMBL/GenBank/DDBJ databases">
        <title>Draft genome sequences of clinical isolates and type strains of oral Veillonella including Veillonella infantum sp., nov.</title>
        <authorList>
            <person name="Mashima I."/>
            <person name="Liao Y.-C."/>
            <person name="Sabharwal A."/>
            <person name="Haase E.M."/>
            <person name="Nakazawa F."/>
            <person name="Scannapieco F.A."/>
        </authorList>
    </citation>
    <scope>NUCLEOTIDE SEQUENCE [LARGE SCALE GENOMIC DNA]</scope>
    <source>
        <strain evidence="5 6">Y6</strain>
    </source>
</reference>
<dbReference type="RefSeq" id="WP_105093454.1">
    <property type="nucleotide sequence ID" value="NZ_BJCR01000063.1"/>
</dbReference>